<dbReference type="EMBL" id="JACHVB010000059">
    <property type="protein sequence ID" value="MBC2595956.1"/>
    <property type="molecule type" value="Genomic_DNA"/>
</dbReference>
<keyword evidence="2" id="KW-1185">Reference proteome</keyword>
<evidence type="ECO:0000313" key="2">
    <source>
        <dbReference type="Proteomes" id="UP000546464"/>
    </source>
</evidence>
<organism evidence="1 2">
    <name type="scientific">Ruficoccus amylovorans</name>
    <dbReference type="NCBI Taxonomy" id="1804625"/>
    <lineage>
        <taxon>Bacteria</taxon>
        <taxon>Pseudomonadati</taxon>
        <taxon>Verrucomicrobiota</taxon>
        <taxon>Opitutia</taxon>
        <taxon>Puniceicoccales</taxon>
        <taxon>Cerasicoccaceae</taxon>
        <taxon>Ruficoccus</taxon>
    </lineage>
</organism>
<evidence type="ECO:0000313" key="1">
    <source>
        <dbReference type="EMBL" id="MBC2595956.1"/>
    </source>
</evidence>
<proteinExistence type="predicted"/>
<comment type="caution">
    <text evidence="1">The sequence shown here is derived from an EMBL/GenBank/DDBJ whole genome shotgun (WGS) entry which is preliminary data.</text>
</comment>
<sequence length="91" mass="10224">MEISLPNGTRCDILTDEYAIEVDFADKWAEAIGQSLNYAAQTGRRAAIILIIEKPSHQKYLQRLEGVIESHALPIVVLPYRQGHCFPCDNP</sequence>
<dbReference type="AlphaFoldDB" id="A0A842HK83"/>
<name>A0A842HK83_9BACT</name>
<dbReference type="Proteomes" id="UP000546464">
    <property type="component" value="Unassembled WGS sequence"/>
</dbReference>
<dbReference type="RefSeq" id="WP_185676880.1">
    <property type="nucleotide sequence ID" value="NZ_JACHVB010000059.1"/>
</dbReference>
<gene>
    <name evidence="1" type="ORF">H5P28_16950</name>
</gene>
<reference evidence="1 2" key="1">
    <citation type="submission" date="2020-07" db="EMBL/GenBank/DDBJ databases">
        <authorList>
            <person name="Feng X."/>
        </authorList>
    </citation>
    <scope>NUCLEOTIDE SEQUENCE [LARGE SCALE GENOMIC DNA]</scope>
    <source>
        <strain evidence="1 2">JCM31066</strain>
    </source>
</reference>
<protein>
    <submittedName>
        <fullName evidence="1">Uncharacterized protein</fullName>
    </submittedName>
</protein>
<accession>A0A842HK83</accession>